<sequence>MFNTIGCPLLLTCMCVERYLAVVKPVLYMRVRKWEYRMAVSLVVWGVTLLFILGTSILTDVGIILTSVPIIIACLFIVMLACLGRMIWSLMQKSPAHTTHANRGPESALKRQAVYNVLVVVVPAVISYLPVLVIIPFEIYFSSNLTPSSLNFCNIFELSSLFPRFGVFIGPMFYFSKARKLC</sequence>
<dbReference type="GO" id="GO:0007200">
    <property type="term" value="P:phospholipase C-activating G protein-coupled receptor signaling pathway"/>
    <property type="evidence" value="ECO:0007669"/>
    <property type="project" value="TreeGrafter"/>
</dbReference>
<feature type="transmembrane region" description="Helical" evidence="9">
    <location>
        <begin position="63"/>
        <end position="83"/>
    </location>
</feature>
<evidence type="ECO:0000256" key="6">
    <source>
        <dbReference type="ARBA" id="ARBA00023170"/>
    </source>
</evidence>
<dbReference type="GO" id="GO:0035025">
    <property type="term" value="P:positive regulation of Rho protein signal transduction"/>
    <property type="evidence" value="ECO:0007669"/>
    <property type="project" value="TreeGrafter"/>
</dbReference>
<evidence type="ECO:0000256" key="3">
    <source>
        <dbReference type="ARBA" id="ARBA00022989"/>
    </source>
</evidence>
<comment type="caution">
    <text evidence="11">The sequence shown here is derived from an EMBL/GenBank/DDBJ whole genome shotgun (WGS) entry which is preliminary data.</text>
</comment>
<dbReference type="Proteomes" id="UP000693946">
    <property type="component" value="Linkage Group LG3"/>
</dbReference>
<dbReference type="PANTHER" id="PTHR24232:SF85">
    <property type="entry name" value="G-PROTEIN COUPLED RECEPTOR 4"/>
    <property type="match status" value="1"/>
</dbReference>
<organism evidence="11 12">
    <name type="scientific">Solea senegalensis</name>
    <name type="common">Senegalese sole</name>
    <dbReference type="NCBI Taxonomy" id="28829"/>
    <lineage>
        <taxon>Eukaryota</taxon>
        <taxon>Metazoa</taxon>
        <taxon>Chordata</taxon>
        <taxon>Craniata</taxon>
        <taxon>Vertebrata</taxon>
        <taxon>Euteleostomi</taxon>
        <taxon>Actinopterygii</taxon>
        <taxon>Neopterygii</taxon>
        <taxon>Teleostei</taxon>
        <taxon>Neoteleostei</taxon>
        <taxon>Acanthomorphata</taxon>
        <taxon>Carangaria</taxon>
        <taxon>Pleuronectiformes</taxon>
        <taxon>Pleuronectoidei</taxon>
        <taxon>Soleidae</taxon>
        <taxon>Solea</taxon>
    </lineage>
</organism>
<dbReference type="InterPro" id="IPR017452">
    <property type="entry name" value="GPCR_Rhodpsn_7TM"/>
</dbReference>
<dbReference type="PANTHER" id="PTHR24232">
    <property type="entry name" value="G-PROTEIN COUPLED RECEPTOR"/>
    <property type="match status" value="1"/>
</dbReference>
<accession>A0AAV6QXB1</accession>
<proteinExistence type="predicted"/>
<dbReference type="EMBL" id="JAGKHQ010000015">
    <property type="protein sequence ID" value="KAG7496352.1"/>
    <property type="molecule type" value="Genomic_DNA"/>
</dbReference>
<keyword evidence="5 9" id="KW-0472">Membrane</keyword>
<evidence type="ECO:0000256" key="7">
    <source>
        <dbReference type="ARBA" id="ARBA00023180"/>
    </source>
</evidence>
<keyword evidence="3 9" id="KW-1133">Transmembrane helix</keyword>
<dbReference type="GO" id="GO:0005886">
    <property type="term" value="C:plasma membrane"/>
    <property type="evidence" value="ECO:0007669"/>
    <property type="project" value="TreeGrafter"/>
</dbReference>
<evidence type="ECO:0000256" key="9">
    <source>
        <dbReference type="SAM" id="Phobius"/>
    </source>
</evidence>
<keyword evidence="6" id="KW-0675">Receptor</keyword>
<feature type="transmembrane region" description="Helical" evidence="9">
    <location>
        <begin position="38"/>
        <end position="57"/>
    </location>
</feature>
<keyword evidence="4" id="KW-0297">G-protein coupled receptor</keyword>
<keyword evidence="2 9" id="KW-0812">Transmembrane</keyword>
<evidence type="ECO:0000313" key="11">
    <source>
        <dbReference type="EMBL" id="KAG7496352.1"/>
    </source>
</evidence>
<feature type="transmembrane region" description="Helical" evidence="9">
    <location>
        <begin position="155"/>
        <end position="175"/>
    </location>
</feature>
<feature type="domain" description="G-protein coupled receptors family 1 profile" evidence="10">
    <location>
        <begin position="1"/>
        <end position="174"/>
    </location>
</feature>
<evidence type="ECO:0000259" key="10">
    <source>
        <dbReference type="PROSITE" id="PS50262"/>
    </source>
</evidence>
<keyword evidence="7" id="KW-0325">Glycoprotein</keyword>
<keyword evidence="8" id="KW-0807">Transducer</keyword>
<feature type="transmembrane region" description="Helical" evidence="9">
    <location>
        <begin position="113"/>
        <end position="135"/>
    </location>
</feature>
<evidence type="ECO:0000256" key="1">
    <source>
        <dbReference type="ARBA" id="ARBA00004141"/>
    </source>
</evidence>
<protein>
    <submittedName>
        <fullName evidence="11">P2Y purinoceptor 1-like</fullName>
    </submittedName>
</protein>
<evidence type="ECO:0000313" key="12">
    <source>
        <dbReference type="Proteomes" id="UP000693946"/>
    </source>
</evidence>
<evidence type="ECO:0000256" key="8">
    <source>
        <dbReference type="ARBA" id="ARBA00023224"/>
    </source>
</evidence>
<dbReference type="GO" id="GO:0004930">
    <property type="term" value="F:G protein-coupled receptor activity"/>
    <property type="evidence" value="ECO:0007669"/>
    <property type="project" value="UniProtKB-KW"/>
</dbReference>
<keyword evidence="12" id="KW-1185">Reference proteome</keyword>
<reference evidence="11 12" key="1">
    <citation type="journal article" date="2021" name="Sci. Rep.">
        <title>Chromosome anchoring in Senegalese sole (Solea senegalensis) reveals sex-associated markers and genome rearrangements in flatfish.</title>
        <authorList>
            <person name="Guerrero-Cozar I."/>
            <person name="Gomez-Garrido J."/>
            <person name="Berbel C."/>
            <person name="Martinez-Blanch J.F."/>
            <person name="Alioto T."/>
            <person name="Claros M.G."/>
            <person name="Gagnaire P.A."/>
            <person name="Manchado M."/>
        </authorList>
    </citation>
    <scope>NUCLEOTIDE SEQUENCE [LARGE SCALE GENOMIC DNA]</scope>
    <source>
        <strain evidence="11">Sse05_10M</strain>
    </source>
</reference>
<evidence type="ECO:0000256" key="2">
    <source>
        <dbReference type="ARBA" id="ARBA00022692"/>
    </source>
</evidence>
<dbReference type="InterPro" id="IPR000276">
    <property type="entry name" value="GPCR_Rhodpsn"/>
</dbReference>
<dbReference type="AlphaFoldDB" id="A0AAV6QXB1"/>
<evidence type="ECO:0000256" key="4">
    <source>
        <dbReference type="ARBA" id="ARBA00023040"/>
    </source>
</evidence>
<dbReference type="Pfam" id="PF00001">
    <property type="entry name" value="7tm_1"/>
    <property type="match status" value="1"/>
</dbReference>
<evidence type="ECO:0000256" key="5">
    <source>
        <dbReference type="ARBA" id="ARBA00023136"/>
    </source>
</evidence>
<dbReference type="PROSITE" id="PS50262">
    <property type="entry name" value="G_PROTEIN_RECEP_F1_2"/>
    <property type="match status" value="1"/>
</dbReference>
<comment type="subcellular location">
    <subcellularLocation>
        <location evidence="1">Membrane</location>
        <topology evidence="1">Multi-pass membrane protein</topology>
    </subcellularLocation>
</comment>
<name>A0AAV6QXB1_SOLSE</name>
<gene>
    <name evidence="11" type="ORF">JOB18_017380</name>
</gene>
<dbReference type="SUPFAM" id="SSF81321">
    <property type="entry name" value="Family A G protein-coupled receptor-like"/>
    <property type="match status" value="1"/>
</dbReference>